<feature type="domain" description="GAG-pre-integrase" evidence="2">
    <location>
        <begin position="651"/>
        <end position="696"/>
    </location>
</feature>
<dbReference type="PANTHER" id="PTHR42648:SF21">
    <property type="entry name" value="CYSTEINE-RICH RLK (RECEPTOR-LIKE PROTEIN KINASE) 8"/>
    <property type="match status" value="1"/>
</dbReference>
<accession>A0A6L2NY50</accession>
<feature type="non-terminal residue" evidence="3">
    <location>
        <position position="794"/>
    </location>
</feature>
<dbReference type="InterPro" id="IPR039537">
    <property type="entry name" value="Retrotran_Ty1/copia-like"/>
</dbReference>
<organism evidence="3">
    <name type="scientific">Tanacetum cinerariifolium</name>
    <name type="common">Dalmatian daisy</name>
    <name type="synonym">Chrysanthemum cinerariifolium</name>
    <dbReference type="NCBI Taxonomy" id="118510"/>
    <lineage>
        <taxon>Eukaryota</taxon>
        <taxon>Viridiplantae</taxon>
        <taxon>Streptophyta</taxon>
        <taxon>Embryophyta</taxon>
        <taxon>Tracheophyta</taxon>
        <taxon>Spermatophyta</taxon>
        <taxon>Magnoliopsida</taxon>
        <taxon>eudicotyledons</taxon>
        <taxon>Gunneridae</taxon>
        <taxon>Pentapetalae</taxon>
        <taxon>asterids</taxon>
        <taxon>campanulids</taxon>
        <taxon>Asterales</taxon>
        <taxon>Asteraceae</taxon>
        <taxon>Asteroideae</taxon>
        <taxon>Anthemideae</taxon>
        <taxon>Anthemidinae</taxon>
        <taxon>Tanacetum</taxon>
    </lineage>
</organism>
<protein>
    <recommendedName>
        <fullName evidence="2">GAG-pre-integrase domain-containing protein</fullName>
    </recommendedName>
</protein>
<evidence type="ECO:0000259" key="2">
    <source>
        <dbReference type="Pfam" id="PF13976"/>
    </source>
</evidence>
<dbReference type="AlphaFoldDB" id="A0A6L2NY50"/>
<dbReference type="PANTHER" id="PTHR42648">
    <property type="entry name" value="TRANSPOSASE, PUTATIVE-RELATED"/>
    <property type="match status" value="1"/>
</dbReference>
<feature type="compositionally biased region" description="Polar residues" evidence="1">
    <location>
        <begin position="500"/>
        <end position="515"/>
    </location>
</feature>
<evidence type="ECO:0000313" key="3">
    <source>
        <dbReference type="EMBL" id="GEU89585.1"/>
    </source>
</evidence>
<reference evidence="3" key="1">
    <citation type="journal article" date="2019" name="Sci. Rep.">
        <title>Draft genome of Tanacetum cinerariifolium, the natural source of mosquito coil.</title>
        <authorList>
            <person name="Yamashiro T."/>
            <person name="Shiraishi A."/>
            <person name="Satake H."/>
            <person name="Nakayama K."/>
        </authorList>
    </citation>
    <scope>NUCLEOTIDE SEQUENCE</scope>
</reference>
<dbReference type="Gene3D" id="3.30.420.10">
    <property type="entry name" value="Ribonuclease H-like superfamily/Ribonuclease H"/>
    <property type="match status" value="2"/>
</dbReference>
<dbReference type="InterPro" id="IPR025724">
    <property type="entry name" value="GAG-pre-integrase_dom"/>
</dbReference>
<proteinExistence type="predicted"/>
<gene>
    <name evidence="3" type="ORF">Tci_061563</name>
</gene>
<dbReference type="InterPro" id="IPR012337">
    <property type="entry name" value="RNaseH-like_sf"/>
</dbReference>
<sequence length="794" mass="89801">MQGTSLKKHERECKLYDEFDNFTYKKGESLLNTKFLNTLPREWSKFVTDVKLVRDLHTTNVDQLHAYLEQHEFHANEYGSQTHSSTPLSIPYPPNNFQSSVHQHAYNPSSSIPQVEYAPSVNQQSDFSQLDSDLIVLVFQKGDDPIDAINHLISFLTVVVTSRVTVQPIQGRHTSLAAGTSRTYTSGANGNNSGKQRTIVYYNCKGEGHMSKQCIKPKRKREESWSKDKNVITNNAAYQADYLDAYDSDCDEINSAKIALMANLSNYGSNDLAEAVEQHRVESKGFQGKMNKVLNENERLLKQLLGKDVGNIVVTATVNNACEPVHECERFVKLETELQKDFVKKEALKDTLSKINGKAIVDEAVILHTIDPELLKIDVAPLAPKLRNNRTTHYDYLKHTQEETKNFSEIVEHERSLNTLNTSLDYACKYTKWMQELLIILKQACLCINDLGDKLMAVTLMNNTKKVRFTEPVTSSRNKPIKISFSSNVVSNKPMLSSTGVTLPTSASGSQPSGNTKKDRILQTPSSVKKTKLEAYLRNVRTSLQNKKSAVNTKNIASVLESKLNVNSDLQCVTCTVKFGNDRMAKIMGYEDYKIRNVTISRVYFVEGVGHNLFSLGQFCDTNLEVAFCLHTCFIYNLEGVDLLTGSRGNNLYTLSLKDMMTSAPICLLSKASKSKSWLWHQRLSHLNFEKLSLLHMDLSGPMRVESVNGKKYILVIIDDYSRFTWVKCLRSKDEAPDFIIKFLKMIQVGISHETSIFRSSQQNGVVERRNRTLIEAAHTMLIYAQPSLFLWAE</sequence>
<dbReference type="Pfam" id="PF13976">
    <property type="entry name" value="gag_pre-integrs"/>
    <property type="match status" value="1"/>
</dbReference>
<evidence type="ECO:0000256" key="1">
    <source>
        <dbReference type="SAM" id="MobiDB-lite"/>
    </source>
</evidence>
<name>A0A6L2NY50_TANCI</name>
<dbReference type="EMBL" id="BKCJ010009995">
    <property type="protein sequence ID" value="GEU89585.1"/>
    <property type="molecule type" value="Genomic_DNA"/>
</dbReference>
<dbReference type="GO" id="GO:0003676">
    <property type="term" value="F:nucleic acid binding"/>
    <property type="evidence" value="ECO:0007669"/>
    <property type="project" value="InterPro"/>
</dbReference>
<dbReference type="InterPro" id="IPR036397">
    <property type="entry name" value="RNaseH_sf"/>
</dbReference>
<dbReference type="SUPFAM" id="SSF53098">
    <property type="entry name" value="Ribonuclease H-like"/>
    <property type="match status" value="1"/>
</dbReference>
<comment type="caution">
    <text evidence="3">The sequence shown here is derived from an EMBL/GenBank/DDBJ whole genome shotgun (WGS) entry which is preliminary data.</text>
</comment>
<feature type="region of interest" description="Disordered" evidence="1">
    <location>
        <begin position="500"/>
        <end position="524"/>
    </location>
</feature>